<name>A0AAN8FB91_TRICO</name>
<feature type="compositionally biased region" description="Low complexity" evidence="1">
    <location>
        <begin position="24"/>
        <end position="37"/>
    </location>
</feature>
<proteinExistence type="predicted"/>
<sequence length="94" mass="10422">VTNSFRPPWKTQKVSDTNVERQTSADAKSNRSSSSSLDRFDESFHNKVNPPGLHSHTGISKFSRSVPHGLKMAVENAGPKSVSVAILYWTPQIR</sequence>
<evidence type="ECO:0000313" key="3">
    <source>
        <dbReference type="Proteomes" id="UP001331761"/>
    </source>
</evidence>
<accession>A0AAN8FB91</accession>
<dbReference type="Proteomes" id="UP001331761">
    <property type="component" value="Unassembled WGS sequence"/>
</dbReference>
<comment type="caution">
    <text evidence="2">The sequence shown here is derived from an EMBL/GenBank/DDBJ whole genome shotgun (WGS) entry which is preliminary data.</text>
</comment>
<dbReference type="EMBL" id="WIXE01018498">
    <property type="protein sequence ID" value="KAK5970857.1"/>
    <property type="molecule type" value="Genomic_DNA"/>
</dbReference>
<evidence type="ECO:0000313" key="2">
    <source>
        <dbReference type="EMBL" id="KAK5970857.1"/>
    </source>
</evidence>
<feature type="region of interest" description="Disordered" evidence="1">
    <location>
        <begin position="1"/>
        <end position="62"/>
    </location>
</feature>
<reference evidence="2 3" key="1">
    <citation type="submission" date="2019-10" db="EMBL/GenBank/DDBJ databases">
        <title>Assembly and Annotation for the nematode Trichostrongylus colubriformis.</title>
        <authorList>
            <person name="Martin J."/>
        </authorList>
    </citation>
    <scope>NUCLEOTIDE SEQUENCE [LARGE SCALE GENOMIC DNA]</scope>
    <source>
        <strain evidence="2">G859</strain>
        <tissue evidence="2">Whole worm</tissue>
    </source>
</reference>
<gene>
    <name evidence="2" type="ORF">GCK32_022125</name>
</gene>
<evidence type="ECO:0000256" key="1">
    <source>
        <dbReference type="SAM" id="MobiDB-lite"/>
    </source>
</evidence>
<organism evidence="2 3">
    <name type="scientific">Trichostrongylus colubriformis</name>
    <name type="common">Black scour worm</name>
    <dbReference type="NCBI Taxonomy" id="6319"/>
    <lineage>
        <taxon>Eukaryota</taxon>
        <taxon>Metazoa</taxon>
        <taxon>Ecdysozoa</taxon>
        <taxon>Nematoda</taxon>
        <taxon>Chromadorea</taxon>
        <taxon>Rhabditida</taxon>
        <taxon>Rhabditina</taxon>
        <taxon>Rhabditomorpha</taxon>
        <taxon>Strongyloidea</taxon>
        <taxon>Trichostrongylidae</taxon>
        <taxon>Trichostrongylus</taxon>
    </lineage>
</organism>
<keyword evidence="3" id="KW-1185">Reference proteome</keyword>
<feature type="non-terminal residue" evidence="2">
    <location>
        <position position="1"/>
    </location>
</feature>
<dbReference type="AlphaFoldDB" id="A0AAN8FB91"/>
<protein>
    <submittedName>
        <fullName evidence="2">Uncharacterized protein</fullName>
    </submittedName>
</protein>
<feature type="compositionally biased region" description="Polar residues" evidence="1">
    <location>
        <begin position="12"/>
        <end position="22"/>
    </location>
</feature>